<organism evidence="1 2">
    <name type="scientific">Pyropia yezoensis</name>
    <name type="common">Susabi-nori</name>
    <name type="synonym">Porphyra yezoensis</name>
    <dbReference type="NCBI Taxonomy" id="2788"/>
    <lineage>
        <taxon>Eukaryota</taxon>
        <taxon>Rhodophyta</taxon>
        <taxon>Bangiophyceae</taxon>
        <taxon>Bangiales</taxon>
        <taxon>Bangiaceae</taxon>
        <taxon>Pyropia</taxon>
    </lineage>
</organism>
<keyword evidence="2" id="KW-1185">Reference proteome</keyword>
<name>A0ACC3C7E9_PYRYE</name>
<comment type="caution">
    <text evidence="1">The sequence shown here is derived from an EMBL/GenBank/DDBJ whole genome shotgun (WGS) entry which is preliminary data.</text>
</comment>
<protein>
    <submittedName>
        <fullName evidence="1">Uncharacterized protein</fullName>
    </submittedName>
</protein>
<evidence type="ECO:0000313" key="1">
    <source>
        <dbReference type="EMBL" id="KAK1866035.1"/>
    </source>
</evidence>
<sequence>MWRVGAALPQTSIMAVAFDGGVVLGADSRTTTGTYIANRVSDKITPMTESIFCCRSGSAADTQAISDYVRYVLDRRWTRLCAAVKPQSISCLACKNSSFDGGWGCLSCGGRGSLSLPFLRLTPLFLASLLHAYVFFLCRYYLDMHVIEMGTPPLVKTAARLFRELCYSNKSQLMAGIICAGWDSAKGGQVFCIPLGGALVQQPFAIGGSGSTYIYGYCDANYKEGMTKEECQTFVKNALALAMARDGSSGGVIRLVTVDKDGADREFFAGDKLPSFWEKS</sequence>
<accession>A0ACC3C7E9</accession>
<gene>
    <name evidence="1" type="ORF">I4F81_008555</name>
</gene>
<proteinExistence type="predicted"/>
<reference evidence="1" key="1">
    <citation type="submission" date="2019-11" db="EMBL/GenBank/DDBJ databases">
        <title>Nori genome reveals adaptations in red seaweeds to the harsh intertidal environment.</title>
        <authorList>
            <person name="Wang D."/>
            <person name="Mao Y."/>
        </authorList>
    </citation>
    <scope>NUCLEOTIDE SEQUENCE</scope>
    <source>
        <tissue evidence="1">Gametophyte</tissue>
    </source>
</reference>
<dbReference type="Proteomes" id="UP000798662">
    <property type="component" value="Chromosome 2"/>
</dbReference>
<evidence type="ECO:0000313" key="2">
    <source>
        <dbReference type="Proteomes" id="UP000798662"/>
    </source>
</evidence>
<dbReference type="EMBL" id="CM020619">
    <property type="protein sequence ID" value="KAK1866035.1"/>
    <property type="molecule type" value="Genomic_DNA"/>
</dbReference>